<gene>
    <name evidence="3" type="ORF">C7I55_24520</name>
</gene>
<protein>
    <submittedName>
        <fullName evidence="3">Glycoside hydrolase</fullName>
    </submittedName>
</protein>
<evidence type="ECO:0000259" key="2">
    <source>
        <dbReference type="Pfam" id="PF13439"/>
    </source>
</evidence>
<reference evidence="3 4" key="1">
    <citation type="submission" date="2018-03" db="EMBL/GenBank/DDBJ databases">
        <title>The draft genome of Sphingosinicella sp. GL-C-18.</title>
        <authorList>
            <person name="Liu L."/>
            <person name="Li L."/>
            <person name="Liang L."/>
            <person name="Zhang X."/>
            <person name="Wang T."/>
        </authorList>
    </citation>
    <scope>NUCLEOTIDE SEQUENCE [LARGE SCALE GENOMIC DNA]</scope>
    <source>
        <strain evidence="3 4">GL-C-18</strain>
    </source>
</reference>
<dbReference type="InterPro" id="IPR050194">
    <property type="entry name" value="Glycosyltransferase_grp1"/>
</dbReference>
<evidence type="ECO:0000259" key="1">
    <source>
        <dbReference type="Pfam" id="PF00534"/>
    </source>
</evidence>
<organism evidence="3 4">
    <name type="scientific">Allosphingosinicella deserti</name>
    <dbReference type="NCBI Taxonomy" id="2116704"/>
    <lineage>
        <taxon>Bacteria</taxon>
        <taxon>Pseudomonadati</taxon>
        <taxon>Pseudomonadota</taxon>
        <taxon>Alphaproteobacteria</taxon>
        <taxon>Sphingomonadales</taxon>
        <taxon>Sphingomonadaceae</taxon>
        <taxon>Allosphingosinicella</taxon>
    </lineage>
</organism>
<dbReference type="AlphaFoldDB" id="A0A2P7QFX4"/>
<dbReference type="Gene3D" id="3.40.50.2000">
    <property type="entry name" value="Glycogen Phosphorylase B"/>
    <property type="match status" value="2"/>
</dbReference>
<dbReference type="EMBL" id="PXYI01000011">
    <property type="protein sequence ID" value="PSJ36877.1"/>
    <property type="molecule type" value="Genomic_DNA"/>
</dbReference>
<keyword evidence="3" id="KW-0378">Hydrolase</keyword>
<dbReference type="OrthoDB" id="258796at2"/>
<dbReference type="SUPFAM" id="SSF53756">
    <property type="entry name" value="UDP-Glycosyltransferase/glycogen phosphorylase"/>
    <property type="match status" value="1"/>
</dbReference>
<evidence type="ECO:0000313" key="3">
    <source>
        <dbReference type="EMBL" id="PSJ36877.1"/>
    </source>
</evidence>
<sequence length="400" mass="42944">MLRVLTLSTLFPDRNRPTFGVFVERQTRALAALADVEVRVVAGVSLPPWPLSLHRHYSGRRALPSHETLDELDVYRPRFCVLPRLEPLSGRALARAALPLLRALRREFPFDVIDAEFFWPDGVAAMHISEALGIPFSIKARGSDIHYWGARPTVRRQMVEAARRAGGLLAVSAALKASMTALGMPEDKIAVHYTGIDLDRFAPIDRSAAKAALGVKGSLLVSAGALIPLKGQRLVIEALAALPDATLLLVGDGPDRPALEALAAATGVASRVRFLGNRPHAELPALLGAADAMVLPSAREGLANVWVEALACGTPLIITDVGGAREVLRDAAAGRLVPRDALAIAAAARALLAGPSDQERIRESVSAFSWKRNAETLQEHLRSISRQRHQRGDDPAPFGA</sequence>
<name>A0A2P7QFX4_9SPHN</name>
<dbReference type="GO" id="GO:0016757">
    <property type="term" value="F:glycosyltransferase activity"/>
    <property type="evidence" value="ECO:0007669"/>
    <property type="project" value="InterPro"/>
</dbReference>
<proteinExistence type="predicted"/>
<comment type="caution">
    <text evidence="3">The sequence shown here is derived from an EMBL/GenBank/DDBJ whole genome shotgun (WGS) entry which is preliminary data.</text>
</comment>
<dbReference type="Pfam" id="PF00534">
    <property type="entry name" value="Glycos_transf_1"/>
    <property type="match status" value="1"/>
</dbReference>
<feature type="domain" description="Glycosyl transferase family 1" evidence="1">
    <location>
        <begin position="211"/>
        <end position="363"/>
    </location>
</feature>
<dbReference type="InterPro" id="IPR028098">
    <property type="entry name" value="Glyco_trans_4-like_N"/>
</dbReference>
<evidence type="ECO:0000313" key="4">
    <source>
        <dbReference type="Proteomes" id="UP000241167"/>
    </source>
</evidence>
<dbReference type="GO" id="GO:0016787">
    <property type="term" value="F:hydrolase activity"/>
    <property type="evidence" value="ECO:0007669"/>
    <property type="project" value="UniProtKB-KW"/>
</dbReference>
<dbReference type="PANTHER" id="PTHR45947">
    <property type="entry name" value="SULFOQUINOVOSYL TRANSFERASE SQD2"/>
    <property type="match status" value="1"/>
</dbReference>
<accession>A0A2P7QFX4</accession>
<dbReference type="RefSeq" id="WP_106515691.1">
    <property type="nucleotide sequence ID" value="NZ_PXYI01000011.1"/>
</dbReference>
<dbReference type="Pfam" id="PF13439">
    <property type="entry name" value="Glyco_transf_4"/>
    <property type="match status" value="1"/>
</dbReference>
<dbReference type="InterPro" id="IPR001296">
    <property type="entry name" value="Glyco_trans_1"/>
</dbReference>
<feature type="domain" description="Glycosyltransferase subfamily 4-like N-terminal" evidence="2">
    <location>
        <begin position="21"/>
        <end position="200"/>
    </location>
</feature>
<dbReference type="PANTHER" id="PTHR45947:SF15">
    <property type="entry name" value="TEICHURONIC ACID BIOSYNTHESIS GLYCOSYLTRANSFERASE TUAC-RELATED"/>
    <property type="match status" value="1"/>
</dbReference>
<dbReference type="Proteomes" id="UP000241167">
    <property type="component" value="Unassembled WGS sequence"/>
</dbReference>
<keyword evidence="4" id="KW-1185">Reference proteome</keyword>